<dbReference type="InterPro" id="IPR005672">
    <property type="entry name" value="Phosphate_PstA"/>
</dbReference>
<protein>
    <recommendedName>
        <fullName evidence="3 9">Phosphate transport system permease protein PstA</fullName>
    </recommendedName>
</protein>
<proteinExistence type="inferred from homology"/>
<dbReference type="PROSITE" id="PS50928">
    <property type="entry name" value="ABC_TM1"/>
    <property type="match status" value="1"/>
</dbReference>
<dbReference type="Pfam" id="PF11812">
    <property type="entry name" value="DUF3333"/>
    <property type="match status" value="1"/>
</dbReference>
<keyword evidence="4" id="KW-0813">Transport</keyword>
<evidence type="ECO:0000256" key="5">
    <source>
        <dbReference type="ARBA" id="ARBA00022475"/>
    </source>
</evidence>
<keyword evidence="12" id="KW-1185">Reference proteome</keyword>
<dbReference type="CDD" id="cd06261">
    <property type="entry name" value="TM_PBP2"/>
    <property type="match status" value="1"/>
</dbReference>
<evidence type="ECO:0000256" key="8">
    <source>
        <dbReference type="ARBA" id="ARBA00023136"/>
    </source>
</evidence>
<comment type="caution">
    <text evidence="9">Lacks conserved residue(s) required for the propagation of feature annotation.</text>
</comment>
<dbReference type="GO" id="GO:0005886">
    <property type="term" value="C:plasma membrane"/>
    <property type="evidence" value="ECO:0007669"/>
    <property type="project" value="UniProtKB-SubCell"/>
</dbReference>
<dbReference type="NCBIfam" id="TIGR00974">
    <property type="entry name" value="3a0107s02c"/>
    <property type="match status" value="1"/>
</dbReference>
<evidence type="ECO:0000256" key="7">
    <source>
        <dbReference type="ARBA" id="ARBA00022989"/>
    </source>
</evidence>
<evidence type="ECO:0000259" key="10">
    <source>
        <dbReference type="PROSITE" id="PS50928"/>
    </source>
</evidence>
<dbReference type="Gene3D" id="1.10.3720.10">
    <property type="entry name" value="MetI-like"/>
    <property type="match status" value="1"/>
</dbReference>
<dbReference type="InterPro" id="IPR035906">
    <property type="entry name" value="MetI-like_sf"/>
</dbReference>
<dbReference type="EMBL" id="WIND01000020">
    <property type="protein sequence ID" value="MSU91510.1"/>
    <property type="molecule type" value="Genomic_DNA"/>
</dbReference>
<feature type="transmembrane region" description="Helical" evidence="9">
    <location>
        <begin position="447"/>
        <end position="467"/>
    </location>
</feature>
<dbReference type="PANTHER" id="PTHR43470:SF5">
    <property type="entry name" value="PHOSPHATE TRANSPORT SYSTEM PERMEASE PROTEIN PSTA"/>
    <property type="match status" value="1"/>
</dbReference>
<evidence type="ECO:0000256" key="6">
    <source>
        <dbReference type="ARBA" id="ARBA00022692"/>
    </source>
</evidence>
<feature type="transmembrane region" description="Helical" evidence="9">
    <location>
        <begin position="564"/>
        <end position="584"/>
    </location>
</feature>
<dbReference type="SUPFAM" id="SSF161098">
    <property type="entry name" value="MetI-like"/>
    <property type="match status" value="1"/>
</dbReference>
<evidence type="ECO:0000256" key="1">
    <source>
        <dbReference type="ARBA" id="ARBA00004651"/>
    </source>
</evidence>
<organism evidence="11 12">
    <name type="scientific">Halovulum marinum</name>
    <dbReference type="NCBI Taxonomy" id="2662447"/>
    <lineage>
        <taxon>Bacteria</taxon>
        <taxon>Pseudomonadati</taxon>
        <taxon>Pseudomonadota</taxon>
        <taxon>Alphaproteobacteria</taxon>
        <taxon>Rhodobacterales</taxon>
        <taxon>Paracoccaceae</taxon>
        <taxon>Halovulum</taxon>
    </lineage>
</organism>
<sequence length="592" mass="64286">MVAIADLSAHHGSEASARRLRRRRFAQRRLQAYGILAIGFAALALVALLSTVVGNAWQAMSESYITLDVPLDDPELVSGDTVSVSRFNYDGLVKDVLKAEFPSASGRTQRRELYDLVSGGAQFELREALLRDRSLAGQTVPVRLLASDVTDLYLKGVYGKLDSRPREGALTIQPIEDGDTVRVSSTADDFSAALVQAKAALLDRAAFERNQARLQNRGVEVFGRQAHETSDPDERTRLQTQIDTRAAERDRLLAVAEDLEARARRGGGAEALDETAPSVLLRVGDGWLKMVEVGDSGGIAEPIVPVAPVEALPADAWGFYIHDQPEAARKVSDRQIVWIETLKDRGRVETVFNTRFFTAGDSREPELAGIWGAAVGSFWTMLVTFVLAFPIGVLAAIYLEEFAPKNRLTDFVEVNINNLAAVPSIVFGLLGLAVFLGFFGVPRSSPLAGGIVLALMTLPTIIIASRASIRAVPPSIRDAALALGASRLQTSFHHVFPLAMPGILTGTIIGMAQALGETAPLIMIGMVAFIVDVPTGITDSATVLPVQVFRWSDFPERAFEARTAAAICVLLLFLVLMNALAVFLRKRFERRW</sequence>
<comment type="caution">
    <text evidence="11">The sequence shown here is derived from an EMBL/GenBank/DDBJ whole genome shotgun (WGS) entry which is preliminary data.</text>
</comment>
<dbReference type="AlphaFoldDB" id="A0A6L5Z611"/>
<reference evidence="11 12" key="1">
    <citation type="submission" date="2019-10" db="EMBL/GenBank/DDBJ databases">
        <title>Cognatihalovulum marinum gen. nov. sp. nov., a new member of the family Rhodobacteraceae isolated from deep seawater of the Northwest Indian Ocean.</title>
        <authorList>
            <person name="Ruan C."/>
            <person name="Wang J."/>
            <person name="Zheng X."/>
            <person name="Song L."/>
            <person name="Zhu Y."/>
            <person name="Huang Y."/>
            <person name="Lu Z."/>
            <person name="Du W."/>
            <person name="Huang L."/>
            <person name="Dai X."/>
        </authorList>
    </citation>
    <scope>NUCLEOTIDE SEQUENCE [LARGE SCALE GENOMIC DNA]</scope>
    <source>
        <strain evidence="11 12">2CG4</strain>
    </source>
</reference>
<keyword evidence="6 9" id="KW-0812">Transmembrane</keyword>
<keyword evidence="7 9" id="KW-1133">Transmembrane helix</keyword>
<evidence type="ECO:0000256" key="2">
    <source>
        <dbReference type="ARBA" id="ARBA00007069"/>
    </source>
</evidence>
<gene>
    <name evidence="11" type="primary">pstA</name>
    <name evidence="11" type="ORF">GE300_18175</name>
</gene>
<dbReference type="InterPro" id="IPR024573">
    <property type="entry name" value="DUF3333"/>
</dbReference>
<keyword evidence="5 9" id="KW-1003">Cell membrane</keyword>
<keyword evidence="8 9" id="KW-0472">Membrane</keyword>
<accession>A0A6L5Z611</accession>
<dbReference type="Pfam" id="PF00528">
    <property type="entry name" value="BPD_transp_1"/>
    <property type="match status" value="1"/>
</dbReference>
<dbReference type="Proteomes" id="UP000474957">
    <property type="component" value="Unassembled WGS sequence"/>
</dbReference>
<feature type="transmembrane region" description="Helical" evidence="9">
    <location>
        <begin position="30"/>
        <end position="57"/>
    </location>
</feature>
<dbReference type="PANTHER" id="PTHR43470">
    <property type="entry name" value="PHOSPHATE TRANSPORT SYSTEM PERMEASE PROTEIN PSTA-RELATED"/>
    <property type="match status" value="1"/>
</dbReference>
<feature type="domain" description="ABC transmembrane type-1" evidence="10">
    <location>
        <begin position="374"/>
        <end position="580"/>
    </location>
</feature>
<evidence type="ECO:0000256" key="4">
    <source>
        <dbReference type="ARBA" id="ARBA00022448"/>
    </source>
</evidence>
<name>A0A6L5Z611_9RHOB</name>
<evidence type="ECO:0000256" key="3">
    <source>
        <dbReference type="ARBA" id="ARBA00016864"/>
    </source>
</evidence>
<dbReference type="RefSeq" id="WP_154448741.1">
    <property type="nucleotide sequence ID" value="NZ_WIND01000020.1"/>
</dbReference>
<evidence type="ECO:0000313" key="12">
    <source>
        <dbReference type="Proteomes" id="UP000474957"/>
    </source>
</evidence>
<comment type="similarity">
    <text evidence="2 9">Belongs to the binding-protein-dependent transport system permease family. CysTW subfamily.</text>
</comment>
<evidence type="ECO:0000256" key="9">
    <source>
        <dbReference type="RuleBase" id="RU363043"/>
    </source>
</evidence>
<feature type="transmembrane region" description="Helical" evidence="9">
    <location>
        <begin position="419"/>
        <end position="441"/>
    </location>
</feature>
<evidence type="ECO:0000313" key="11">
    <source>
        <dbReference type="EMBL" id="MSU91510.1"/>
    </source>
</evidence>
<dbReference type="GO" id="GO:0035435">
    <property type="term" value="P:phosphate ion transmembrane transport"/>
    <property type="evidence" value="ECO:0007669"/>
    <property type="project" value="InterPro"/>
</dbReference>
<feature type="transmembrane region" description="Helical" evidence="9">
    <location>
        <begin position="378"/>
        <end position="399"/>
    </location>
</feature>
<dbReference type="GO" id="GO:0005315">
    <property type="term" value="F:phosphate transmembrane transporter activity"/>
    <property type="evidence" value="ECO:0007669"/>
    <property type="project" value="InterPro"/>
</dbReference>
<dbReference type="InterPro" id="IPR000515">
    <property type="entry name" value="MetI-like"/>
</dbReference>
<comment type="subcellular location">
    <subcellularLocation>
        <location evidence="9">Cell inner membrane</location>
        <topology evidence="9">Multi-pass membrane protein</topology>
    </subcellularLocation>
    <subcellularLocation>
        <location evidence="1">Cell membrane</location>
        <topology evidence="1">Multi-pass membrane protein</topology>
    </subcellularLocation>
</comment>